<dbReference type="GO" id="GO:0009279">
    <property type="term" value="C:cell outer membrane"/>
    <property type="evidence" value="ECO:0007669"/>
    <property type="project" value="UniProtKB-SubCell"/>
</dbReference>
<keyword evidence="5" id="KW-0406">Ion transport</keyword>
<dbReference type="InterPro" id="IPR012910">
    <property type="entry name" value="Plug_dom"/>
</dbReference>
<keyword evidence="4 13" id="KW-1134">Transmembrane beta strand</keyword>
<keyword evidence="10 13" id="KW-0472">Membrane</keyword>
<dbReference type="Proteomes" id="UP000005090">
    <property type="component" value="Chromosome"/>
</dbReference>
<name>H8GHT0_METAL</name>
<dbReference type="Pfam" id="PF07715">
    <property type="entry name" value="Plug"/>
    <property type="match status" value="1"/>
</dbReference>
<keyword evidence="6 13" id="KW-0812">Transmembrane</keyword>
<proteinExistence type="inferred from homology"/>
<dbReference type="GO" id="GO:0015344">
    <property type="term" value="F:siderophore uptake transmembrane transporter activity"/>
    <property type="evidence" value="ECO:0007669"/>
    <property type="project" value="TreeGrafter"/>
</dbReference>
<evidence type="ECO:0000256" key="4">
    <source>
        <dbReference type="ARBA" id="ARBA00022452"/>
    </source>
</evidence>
<protein>
    <submittedName>
        <fullName evidence="17">Outer membrane receptor for ferrienterochelin and colicin</fullName>
    </submittedName>
</protein>
<dbReference type="eggNOG" id="COG4771">
    <property type="taxonomic scope" value="Bacteria"/>
</dbReference>
<sequence>MNKHALPLIAGLLASPLIQAAETVAIDIPAQSLSSALEQLGRQTSLQILYPAEAIAGKTSPGVSGHYSPRQILDKLLAGSNLNYQFVDPGTVTIKKSTPGGAPSAAQLDEVFVTATKTERDISEVPATVATVEAKQIENMYSRDSGDLLTRSAGIDIARSGSSGISTLNIRGTGYLRSSVLVNGQYAEFLDTSIGNRSTLQTIDWDDVERVEIVRGAGSALYGPNAMGGVVNVITKDAPEEKNVTRPFFVFDSLPTYGGGVSSGGTLNDFTYLINFKHLNSDGYKSTPKPAIYPGSSGTISHSLENGKWDRSMLGGRLGYRISERDKLDFAFNYMDESALAFDRPHTPQNGTYSQYSLEFKHEFSDRFDVTAIVSHRSHVADLTWDSYFYPYTTTDIAPDSTLYEDAQKLTGEVRARWAPVQGHTLLFGYNAAQDWTKRRNVKALTGAETDRRKADISNHGLYLQYELEFDNKLFVTMGGRYDWFNYDVNSHIVSSNTQRLSNTSFETFNPRGGIRYKFNDAISVHSSIGTGFRAPEPVTVVGGANSTNSELRPNYGLKPETSNSYDLGVNFDTPFGLHVGATGFFNDISDYILASRGQEGSKTIIQFQNLAKVQSYGAELELTQKLTDHLSLFTNYTHTISRTAAALAATASGLPQEGYQLPNVPEDKVAFGLLFDSSQFRGRLEGRYAGKQFISGDSRNLDAYALNSYVVADINATYRHPLGNKKTLDITAGINNIFNRQYETRSIGYYNEPRIGFIRLGLEL</sequence>
<evidence type="ECO:0000259" key="16">
    <source>
        <dbReference type="SMART" id="SM00965"/>
    </source>
</evidence>
<dbReference type="InterPro" id="IPR000531">
    <property type="entry name" value="Beta-barrel_TonB"/>
</dbReference>
<evidence type="ECO:0000256" key="1">
    <source>
        <dbReference type="ARBA" id="ARBA00004571"/>
    </source>
</evidence>
<keyword evidence="5" id="KW-0410">Iron transport</keyword>
<dbReference type="InterPro" id="IPR036942">
    <property type="entry name" value="Beta-barrel_TonB_sf"/>
</dbReference>
<keyword evidence="8" id="KW-0408">Iron</keyword>
<dbReference type="Gene3D" id="3.55.50.30">
    <property type="match status" value="1"/>
</dbReference>
<dbReference type="CDD" id="cd01347">
    <property type="entry name" value="ligand_gated_channel"/>
    <property type="match status" value="1"/>
</dbReference>
<evidence type="ECO:0000256" key="5">
    <source>
        <dbReference type="ARBA" id="ARBA00022496"/>
    </source>
</evidence>
<feature type="chain" id="PRO_5003611969" evidence="15">
    <location>
        <begin position="21"/>
        <end position="765"/>
    </location>
</feature>
<evidence type="ECO:0000256" key="7">
    <source>
        <dbReference type="ARBA" id="ARBA00022729"/>
    </source>
</evidence>
<dbReference type="HOGENOM" id="CLU_008287_18_0_6"/>
<gene>
    <name evidence="17" type="ORF">Metal_3753</name>
</gene>
<dbReference type="PANTHER" id="PTHR30069">
    <property type="entry name" value="TONB-DEPENDENT OUTER MEMBRANE RECEPTOR"/>
    <property type="match status" value="1"/>
</dbReference>
<comment type="subcellular location">
    <subcellularLocation>
        <location evidence="1 13">Cell outer membrane</location>
        <topology evidence="1 13">Multi-pass membrane protein</topology>
    </subcellularLocation>
</comment>
<keyword evidence="11 17" id="KW-0675">Receptor</keyword>
<dbReference type="SUPFAM" id="SSF56935">
    <property type="entry name" value="Porins"/>
    <property type="match status" value="1"/>
</dbReference>
<evidence type="ECO:0000256" key="10">
    <source>
        <dbReference type="ARBA" id="ARBA00023136"/>
    </source>
</evidence>
<dbReference type="InterPro" id="IPR039426">
    <property type="entry name" value="TonB-dep_rcpt-like"/>
</dbReference>
<evidence type="ECO:0000256" key="9">
    <source>
        <dbReference type="ARBA" id="ARBA00023077"/>
    </source>
</evidence>
<dbReference type="EMBL" id="CM001475">
    <property type="protein sequence ID" value="EIC31398.1"/>
    <property type="molecule type" value="Genomic_DNA"/>
</dbReference>
<keyword evidence="12 13" id="KW-0998">Cell outer membrane</keyword>
<feature type="signal peptide" evidence="15">
    <location>
        <begin position="1"/>
        <end position="20"/>
    </location>
</feature>
<evidence type="ECO:0000256" key="14">
    <source>
        <dbReference type="RuleBase" id="RU003357"/>
    </source>
</evidence>
<evidence type="ECO:0000313" key="18">
    <source>
        <dbReference type="Proteomes" id="UP000005090"/>
    </source>
</evidence>
<evidence type="ECO:0000256" key="15">
    <source>
        <dbReference type="SAM" id="SignalP"/>
    </source>
</evidence>
<dbReference type="PROSITE" id="PS52016">
    <property type="entry name" value="TONB_DEPENDENT_REC_3"/>
    <property type="match status" value="1"/>
</dbReference>
<comment type="similarity">
    <text evidence="2">Belongs to the TonB-dependent receptor family. Hemoglobin/haptoglobin binding protein subfamily.</text>
</comment>
<evidence type="ECO:0000256" key="8">
    <source>
        <dbReference type="ARBA" id="ARBA00023004"/>
    </source>
</evidence>
<dbReference type="InterPro" id="IPR037066">
    <property type="entry name" value="Plug_dom_sf"/>
</dbReference>
<dbReference type="Gene3D" id="2.170.130.10">
    <property type="entry name" value="TonB-dependent receptor, plug domain"/>
    <property type="match status" value="1"/>
</dbReference>
<dbReference type="Pfam" id="PF00593">
    <property type="entry name" value="TonB_dep_Rec_b-barrel"/>
    <property type="match status" value="1"/>
</dbReference>
<accession>H8GHT0</accession>
<keyword evidence="3 13" id="KW-0813">Transport</keyword>
<dbReference type="STRING" id="686340.Metal_3753"/>
<organism evidence="17 18">
    <name type="scientific">Methylomicrobium album BG8</name>
    <dbReference type="NCBI Taxonomy" id="686340"/>
    <lineage>
        <taxon>Bacteria</taxon>
        <taxon>Pseudomonadati</taxon>
        <taxon>Pseudomonadota</taxon>
        <taxon>Gammaproteobacteria</taxon>
        <taxon>Methylococcales</taxon>
        <taxon>Methylococcaceae</taxon>
        <taxon>Methylomicrobium</taxon>
    </lineage>
</organism>
<evidence type="ECO:0000256" key="11">
    <source>
        <dbReference type="ARBA" id="ARBA00023170"/>
    </source>
</evidence>
<evidence type="ECO:0000256" key="6">
    <source>
        <dbReference type="ARBA" id="ARBA00022692"/>
    </source>
</evidence>
<evidence type="ECO:0000256" key="13">
    <source>
        <dbReference type="PROSITE-ProRule" id="PRU01360"/>
    </source>
</evidence>
<dbReference type="SMART" id="SM00965">
    <property type="entry name" value="STN"/>
    <property type="match status" value="1"/>
</dbReference>
<dbReference type="Gene3D" id="2.40.170.20">
    <property type="entry name" value="TonB-dependent receptor, beta-barrel domain"/>
    <property type="match status" value="1"/>
</dbReference>
<reference evidence="17 18" key="1">
    <citation type="journal article" date="2013" name="Genome Announc.">
        <title>Genome Sequence of the Obligate Gammaproteobacterial Methanotroph Methylomicrobium album Strain BG8.</title>
        <authorList>
            <person name="Kits K.D."/>
            <person name="Kalyuzhnaya M.G."/>
            <person name="Klotz M.G."/>
            <person name="Jetten M.S."/>
            <person name="Op den Camp H.J."/>
            <person name="Vuilleumier S."/>
            <person name="Bringel F."/>
            <person name="Dispirito A.A."/>
            <person name="Murrell J.C."/>
            <person name="Bruce D."/>
            <person name="Cheng J.F."/>
            <person name="Copeland A."/>
            <person name="Goodwin L."/>
            <person name="Hauser L."/>
            <person name="Lajus A."/>
            <person name="Land M.L."/>
            <person name="Lapidus A."/>
            <person name="Lucas S."/>
            <person name="Medigue C."/>
            <person name="Pitluck S."/>
            <person name="Woyke T."/>
            <person name="Zeytun A."/>
            <person name="Stein L.Y."/>
        </authorList>
    </citation>
    <scope>NUCLEOTIDE SEQUENCE [LARGE SCALE GENOMIC DNA]</scope>
    <source>
        <strain evidence="17 18">BG8</strain>
    </source>
</reference>
<dbReference type="Pfam" id="PF07660">
    <property type="entry name" value="STN"/>
    <property type="match status" value="1"/>
</dbReference>
<dbReference type="RefSeq" id="WP_005374728.1">
    <property type="nucleotide sequence ID" value="NZ_CM001475.1"/>
</dbReference>
<feature type="domain" description="Secretin/TonB short N-terminal" evidence="16">
    <location>
        <begin position="46"/>
        <end position="97"/>
    </location>
</feature>
<evidence type="ECO:0000256" key="3">
    <source>
        <dbReference type="ARBA" id="ARBA00022448"/>
    </source>
</evidence>
<keyword evidence="9 14" id="KW-0798">TonB box</keyword>
<evidence type="ECO:0000313" key="17">
    <source>
        <dbReference type="EMBL" id="EIC31398.1"/>
    </source>
</evidence>
<dbReference type="PANTHER" id="PTHR30069:SF29">
    <property type="entry name" value="HEMOGLOBIN AND HEMOGLOBIN-HAPTOGLOBIN-BINDING PROTEIN 1-RELATED"/>
    <property type="match status" value="1"/>
</dbReference>
<keyword evidence="18" id="KW-1185">Reference proteome</keyword>
<keyword evidence="7 15" id="KW-0732">Signal</keyword>
<dbReference type="AlphaFoldDB" id="H8GHT0"/>
<evidence type="ECO:0000256" key="12">
    <source>
        <dbReference type="ARBA" id="ARBA00023237"/>
    </source>
</evidence>
<dbReference type="InterPro" id="IPR011662">
    <property type="entry name" value="Secretin/TonB_short_N"/>
</dbReference>
<evidence type="ECO:0000256" key="2">
    <source>
        <dbReference type="ARBA" id="ARBA00008143"/>
    </source>
</evidence>
<dbReference type="GO" id="GO:0044718">
    <property type="term" value="P:siderophore transmembrane transport"/>
    <property type="evidence" value="ECO:0007669"/>
    <property type="project" value="TreeGrafter"/>
</dbReference>